<evidence type="ECO:0000313" key="2">
    <source>
        <dbReference type="EMBL" id="KAG0258369.1"/>
    </source>
</evidence>
<dbReference type="PANTHER" id="PTHR36179">
    <property type="entry name" value="LUD_DOM DOMAIN-CONTAINING PROTEIN"/>
    <property type="match status" value="1"/>
</dbReference>
<dbReference type="Proteomes" id="UP000807716">
    <property type="component" value="Unassembled WGS sequence"/>
</dbReference>
<reference evidence="2" key="1">
    <citation type="journal article" date="2020" name="Fungal Divers.">
        <title>Resolving the Mortierellaceae phylogeny through synthesis of multi-gene phylogenetics and phylogenomics.</title>
        <authorList>
            <person name="Vandepol N."/>
            <person name="Liber J."/>
            <person name="Desiro A."/>
            <person name="Na H."/>
            <person name="Kennedy M."/>
            <person name="Barry K."/>
            <person name="Grigoriev I.V."/>
            <person name="Miller A.N."/>
            <person name="O'Donnell K."/>
            <person name="Stajich J.E."/>
            <person name="Bonito G."/>
        </authorList>
    </citation>
    <scope>NUCLEOTIDE SEQUENCE</scope>
    <source>
        <strain evidence="2">BC1065</strain>
    </source>
</reference>
<protein>
    <recommendedName>
        <fullName evidence="1">LUD domain-containing protein</fullName>
    </recommendedName>
</protein>
<name>A0A9P6Q3U6_9FUNG</name>
<organism evidence="2 3">
    <name type="scientific">Actinomortierella ambigua</name>
    <dbReference type="NCBI Taxonomy" id="1343610"/>
    <lineage>
        <taxon>Eukaryota</taxon>
        <taxon>Fungi</taxon>
        <taxon>Fungi incertae sedis</taxon>
        <taxon>Mucoromycota</taxon>
        <taxon>Mortierellomycotina</taxon>
        <taxon>Mortierellomycetes</taxon>
        <taxon>Mortierellales</taxon>
        <taxon>Mortierellaceae</taxon>
        <taxon>Actinomortierella</taxon>
    </lineage>
</organism>
<feature type="domain" description="LUD" evidence="1">
    <location>
        <begin position="55"/>
        <end position="201"/>
    </location>
</feature>
<dbReference type="EMBL" id="JAAAJB010000328">
    <property type="protein sequence ID" value="KAG0258369.1"/>
    <property type="molecule type" value="Genomic_DNA"/>
</dbReference>
<dbReference type="Pfam" id="PF02589">
    <property type="entry name" value="LUD_dom"/>
    <property type="match status" value="1"/>
</dbReference>
<accession>A0A9P6Q3U6</accession>
<dbReference type="OrthoDB" id="2350722at2759"/>
<comment type="caution">
    <text evidence="2">The sequence shown here is derived from an EMBL/GenBank/DDBJ whole genome shotgun (WGS) entry which is preliminary data.</text>
</comment>
<evidence type="ECO:0000259" key="1">
    <source>
        <dbReference type="Pfam" id="PF02589"/>
    </source>
</evidence>
<gene>
    <name evidence="2" type="ORF">DFQ27_004682</name>
</gene>
<keyword evidence="3" id="KW-1185">Reference proteome</keyword>
<dbReference type="InterPro" id="IPR003741">
    <property type="entry name" value="LUD_dom"/>
</dbReference>
<dbReference type="SUPFAM" id="SSF100950">
    <property type="entry name" value="NagB/RpiA/CoA transferase-like"/>
    <property type="match status" value="1"/>
</dbReference>
<dbReference type="PANTHER" id="PTHR36179:SF2">
    <property type="entry name" value="LUD DOMAIN-CONTAINING PROTEIN"/>
    <property type="match status" value="1"/>
</dbReference>
<sequence>MPSKQPVAPAPPASTYSDVDFKHLLEKDEVFKSQWDPSSNAKYLKTADASRVATAKSALEKNGFGVHLVKDRVQAFNKIYELIPEGASVATAHSTTLEEVGFINYLSDGKHPWKNIKDAIFAEKDQAKQQELRRTLGGVPDAFLTSVIAVTEDGHLLTGDQVGNRVGILIHGSKQAIVVVGSNKIVKDDSEAMTRFKSHVLPAVDAYTRKVFGFPKITVGNVATVFISYPAQRIQVIIIDETLGF</sequence>
<evidence type="ECO:0000313" key="3">
    <source>
        <dbReference type="Proteomes" id="UP000807716"/>
    </source>
</evidence>
<dbReference type="InterPro" id="IPR037171">
    <property type="entry name" value="NagB/RpiA_transferase-like"/>
</dbReference>
<proteinExistence type="predicted"/>
<dbReference type="AlphaFoldDB" id="A0A9P6Q3U6"/>